<feature type="non-terminal residue" evidence="1">
    <location>
        <position position="1"/>
    </location>
</feature>
<comment type="caution">
    <text evidence="1">The sequence shown here is derived from an EMBL/GenBank/DDBJ whole genome shotgun (WGS) entry which is preliminary data.</text>
</comment>
<keyword evidence="2" id="KW-1185">Reference proteome</keyword>
<organism evidence="1 2">
    <name type="scientific">Haematococcus lacustris</name>
    <name type="common">Green alga</name>
    <name type="synonym">Haematococcus pluvialis</name>
    <dbReference type="NCBI Taxonomy" id="44745"/>
    <lineage>
        <taxon>Eukaryota</taxon>
        <taxon>Viridiplantae</taxon>
        <taxon>Chlorophyta</taxon>
        <taxon>core chlorophytes</taxon>
        <taxon>Chlorophyceae</taxon>
        <taxon>CS clade</taxon>
        <taxon>Chlamydomonadales</taxon>
        <taxon>Haematococcaceae</taxon>
        <taxon>Haematococcus</taxon>
    </lineage>
</organism>
<reference evidence="1 2" key="1">
    <citation type="submission" date="2020-02" db="EMBL/GenBank/DDBJ databases">
        <title>Draft genome sequence of Haematococcus lacustris strain NIES-144.</title>
        <authorList>
            <person name="Morimoto D."/>
            <person name="Nakagawa S."/>
            <person name="Yoshida T."/>
            <person name="Sawayama S."/>
        </authorList>
    </citation>
    <scope>NUCLEOTIDE SEQUENCE [LARGE SCALE GENOMIC DNA]</scope>
    <source>
        <strain evidence="1 2">NIES-144</strain>
    </source>
</reference>
<dbReference type="Proteomes" id="UP000485058">
    <property type="component" value="Unassembled WGS sequence"/>
</dbReference>
<evidence type="ECO:0000313" key="2">
    <source>
        <dbReference type="Proteomes" id="UP000485058"/>
    </source>
</evidence>
<gene>
    <name evidence="1" type="ORF">HaLaN_00700</name>
</gene>
<protein>
    <submittedName>
        <fullName evidence="1">Uncharacterized protein</fullName>
    </submittedName>
</protein>
<dbReference type="AlphaFoldDB" id="A0A699Y7S8"/>
<accession>A0A699Y7S8</accession>
<sequence length="77" mass="8775">MLGAPELFKEYLGRHQVLERLNSAIESSLVWPVAQLQRPPPALPNALHVQRCLAVPVQPPAWLWCWFGWRAQLPAQP</sequence>
<name>A0A699Y7S8_HAELA</name>
<feature type="non-terminal residue" evidence="1">
    <location>
        <position position="77"/>
    </location>
</feature>
<evidence type="ECO:0000313" key="1">
    <source>
        <dbReference type="EMBL" id="GFH06123.1"/>
    </source>
</evidence>
<dbReference type="EMBL" id="BLLF01000023">
    <property type="protein sequence ID" value="GFH06123.1"/>
    <property type="molecule type" value="Genomic_DNA"/>
</dbReference>
<proteinExistence type="predicted"/>